<dbReference type="HOGENOM" id="CLU_107714_1_0_1"/>
<evidence type="ECO:0008006" key="3">
    <source>
        <dbReference type="Google" id="ProtNLM"/>
    </source>
</evidence>
<sequence length="151" mass="17137">MASASHNLADPWTASGLPQRQQAFLKQYFEALDAEPEKGARNWANSFAEGGKFVNGTMVIESSKDLEQERYGYWKAWPHLYHVVKRIYLLPGAEHSDFVVIGNWAVKRPDGSTLERDTAANFHLVDQRGELKIQKMEVYADPTPLLEIMNS</sequence>
<reference evidence="1 2" key="1">
    <citation type="submission" date="2013-03" db="EMBL/GenBank/DDBJ databases">
        <title>The Genome Sequence of Exophiala aquamarina CBS 119918.</title>
        <authorList>
            <consortium name="The Broad Institute Genomics Platform"/>
            <person name="Cuomo C."/>
            <person name="de Hoog S."/>
            <person name="Gorbushina A."/>
            <person name="Walker B."/>
            <person name="Young S.K."/>
            <person name="Zeng Q."/>
            <person name="Gargeya S."/>
            <person name="Fitzgerald M."/>
            <person name="Haas B."/>
            <person name="Abouelleil A."/>
            <person name="Allen A.W."/>
            <person name="Alvarado L."/>
            <person name="Arachchi H.M."/>
            <person name="Berlin A.M."/>
            <person name="Chapman S.B."/>
            <person name="Gainer-Dewar J."/>
            <person name="Goldberg J."/>
            <person name="Griggs A."/>
            <person name="Gujja S."/>
            <person name="Hansen M."/>
            <person name="Howarth C."/>
            <person name="Imamovic A."/>
            <person name="Ireland A."/>
            <person name="Larimer J."/>
            <person name="McCowan C."/>
            <person name="Murphy C."/>
            <person name="Pearson M."/>
            <person name="Poon T.W."/>
            <person name="Priest M."/>
            <person name="Roberts A."/>
            <person name="Saif S."/>
            <person name="Shea T."/>
            <person name="Sisk P."/>
            <person name="Sykes S."/>
            <person name="Wortman J."/>
            <person name="Nusbaum C."/>
            <person name="Birren B."/>
        </authorList>
    </citation>
    <scope>NUCLEOTIDE SEQUENCE [LARGE SCALE GENOMIC DNA]</scope>
    <source>
        <strain evidence="1 2">CBS 119918</strain>
    </source>
</reference>
<evidence type="ECO:0000313" key="1">
    <source>
        <dbReference type="EMBL" id="KEF52957.1"/>
    </source>
</evidence>
<proteinExistence type="predicted"/>
<protein>
    <recommendedName>
        <fullName evidence="3">SnoaL-like domain-containing protein</fullName>
    </recommendedName>
</protein>
<dbReference type="VEuPathDB" id="FungiDB:A1O9_10863"/>
<dbReference type="Proteomes" id="UP000027920">
    <property type="component" value="Unassembled WGS sequence"/>
</dbReference>
<dbReference type="RefSeq" id="XP_013255547.1">
    <property type="nucleotide sequence ID" value="XM_013400093.1"/>
</dbReference>
<dbReference type="AlphaFoldDB" id="A0A072NZV7"/>
<comment type="caution">
    <text evidence="1">The sequence shown here is derived from an EMBL/GenBank/DDBJ whole genome shotgun (WGS) entry which is preliminary data.</text>
</comment>
<dbReference type="SUPFAM" id="SSF54427">
    <property type="entry name" value="NTF2-like"/>
    <property type="match status" value="1"/>
</dbReference>
<organism evidence="1 2">
    <name type="scientific">Exophiala aquamarina CBS 119918</name>
    <dbReference type="NCBI Taxonomy" id="1182545"/>
    <lineage>
        <taxon>Eukaryota</taxon>
        <taxon>Fungi</taxon>
        <taxon>Dikarya</taxon>
        <taxon>Ascomycota</taxon>
        <taxon>Pezizomycotina</taxon>
        <taxon>Eurotiomycetes</taxon>
        <taxon>Chaetothyriomycetidae</taxon>
        <taxon>Chaetothyriales</taxon>
        <taxon>Herpotrichiellaceae</taxon>
        <taxon>Exophiala</taxon>
    </lineage>
</organism>
<keyword evidence="2" id="KW-1185">Reference proteome</keyword>
<gene>
    <name evidence="1" type="ORF">A1O9_10863</name>
</gene>
<dbReference type="EMBL" id="AMGV01000015">
    <property type="protein sequence ID" value="KEF52957.1"/>
    <property type="molecule type" value="Genomic_DNA"/>
</dbReference>
<dbReference type="InterPro" id="IPR032710">
    <property type="entry name" value="NTF2-like_dom_sf"/>
</dbReference>
<dbReference type="GeneID" id="25285766"/>
<evidence type="ECO:0000313" key="2">
    <source>
        <dbReference type="Proteomes" id="UP000027920"/>
    </source>
</evidence>
<accession>A0A072NZV7</accession>
<name>A0A072NZV7_9EURO</name>